<accession>A0DVI6</accession>
<feature type="domain" description="Protein kinase" evidence="10">
    <location>
        <begin position="136"/>
        <end position="385"/>
    </location>
</feature>
<evidence type="ECO:0000256" key="4">
    <source>
        <dbReference type="ARBA" id="ARBA00022840"/>
    </source>
</evidence>
<gene>
    <name evidence="11" type="ORF">GSPATT00020706001</name>
</gene>
<dbReference type="eggNOG" id="KOG0601">
    <property type="taxonomic scope" value="Eukaryota"/>
</dbReference>
<dbReference type="AlphaFoldDB" id="A0DVI6"/>
<keyword evidence="2 7" id="KW-0547">Nucleotide-binding</keyword>
<name>A0DVI6_PARTE</name>
<dbReference type="Gene3D" id="1.10.510.10">
    <property type="entry name" value="Transferase(Phosphotransferase) domain 1"/>
    <property type="match status" value="1"/>
</dbReference>
<reference evidence="11 12" key="1">
    <citation type="journal article" date="2006" name="Nature">
        <title>Global trends of whole-genome duplications revealed by the ciliate Paramecium tetraurelia.</title>
        <authorList>
            <consortium name="Genoscope"/>
            <person name="Aury J.-M."/>
            <person name="Jaillon O."/>
            <person name="Duret L."/>
            <person name="Noel B."/>
            <person name="Jubin C."/>
            <person name="Porcel B.M."/>
            <person name="Segurens B."/>
            <person name="Daubin V."/>
            <person name="Anthouard V."/>
            <person name="Aiach N."/>
            <person name="Arnaiz O."/>
            <person name="Billaut A."/>
            <person name="Beisson J."/>
            <person name="Blanc I."/>
            <person name="Bouhouche K."/>
            <person name="Camara F."/>
            <person name="Duharcourt S."/>
            <person name="Guigo R."/>
            <person name="Gogendeau D."/>
            <person name="Katinka M."/>
            <person name="Keller A.-M."/>
            <person name="Kissmehl R."/>
            <person name="Klotz C."/>
            <person name="Koll F."/>
            <person name="Le Moue A."/>
            <person name="Lepere C."/>
            <person name="Malinsky S."/>
            <person name="Nowacki M."/>
            <person name="Nowak J.K."/>
            <person name="Plattner H."/>
            <person name="Poulain J."/>
            <person name="Ruiz F."/>
            <person name="Serrano V."/>
            <person name="Zagulski M."/>
            <person name="Dessen P."/>
            <person name="Betermier M."/>
            <person name="Weissenbach J."/>
            <person name="Scarpelli C."/>
            <person name="Schachter V."/>
            <person name="Sperling L."/>
            <person name="Meyer E."/>
            <person name="Cohen J."/>
            <person name="Wincker P."/>
        </authorList>
    </citation>
    <scope>NUCLEOTIDE SEQUENCE [LARGE SCALE GENOMIC DNA]</scope>
    <source>
        <strain evidence="11 12">Stock d4-2</strain>
    </source>
</reference>
<dbReference type="PANTHER" id="PTHR11042:SF190">
    <property type="entry name" value="MITOSIS INHIBITOR PROTEIN KINASE MIK1"/>
    <property type="match status" value="1"/>
</dbReference>
<proteinExistence type="inferred from homology"/>
<dbReference type="GO" id="GO:0005524">
    <property type="term" value="F:ATP binding"/>
    <property type="evidence" value="ECO:0007669"/>
    <property type="project" value="UniProtKB-UniRule"/>
</dbReference>
<evidence type="ECO:0000256" key="8">
    <source>
        <dbReference type="RuleBase" id="RU000304"/>
    </source>
</evidence>
<keyword evidence="1" id="KW-0808">Transferase</keyword>
<dbReference type="PROSITE" id="PS50011">
    <property type="entry name" value="PROTEIN_KINASE_DOM"/>
    <property type="match status" value="1"/>
</dbReference>
<dbReference type="GO" id="GO:0017148">
    <property type="term" value="P:negative regulation of translation"/>
    <property type="evidence" value="ECO:0007669"/>
    <property type="project" value="UniProtKB-KW"/>
</dbReference>
<dbReference type="SMART" id="SM00220">
    <property type="entry name" value="S_TKc"/>
    <property type="match status" value="1"/>
</dbReference>
<dbReference type="GO" id="GO:0005737">
    <property type="term" value="C:cytoplasm"/>
    <property type="evidence" value="ECO:0000318"/>
    <property type="project" value="GO_Central"/>
</dbReference>
<dbReference type="OMA" id="CRMMDPD"/>
<comment type="similarity">
    <text evidence="6">Belongs to the protein kinase superfamily. Ser/Thr protein kinase family. GCN2 subfamily.</text>
</comment>
<dbReference type="InterPro" id="IPR011009">
    <property type="entry name" value="Kinase-like_dom_sf"/>
</dbReference>
<feature type="binding site" evidence="7">
    <location>
        <position position="165"/>
    </location>
    <ligand>
        <name>ATP</name>
        <dbReference type="ChEBI" id="CHEBI:30616"/>
    </ligand>
</feature>
<dbReference type="GeneID" id="5040235"/>
<evidence type="ECO:0000256" key="6">
    <source>
        <dbReference type="ARBA" id="ARBA00037982"/>
    </source>
</evidence>
<feature type="region of interest" description="Disordered" evidence="9">
    <location>
        <begin position="76"/>
        <end position="109"/>
    </location>
</feature>
<keyword evidence="4 7" id="KW-0067">ATP-binding</keyword>
<dbReference type="SUPFAM" id="SSF56112">
    <property type="entry name" value="Protein kinase-like (PK-like)"/>
    <property type="match status" value="1"/>
</dbReference>
<dbReference type="InterPro" id="IPR008271">
    <property type="entry name" value="Ser/Thr_kinase_AS"/>
</dbReference>
<evidence type="ECO:0000256" key="5">
    <source>
        <dbReference type="ARBA" id="ARBA00023193"/>
    </source>
</evidence>
<dbReference type="PANTHER" id="PTHR11042">
    <property type="entry name" value="EUKARYOTIC TRANSLATION INITIATION FACTOR 2-ALPHA KINASE EIF2-ALPHA KINASE -RELATED"/>
    <property type="match status" value="1"/>
</dbReference>
<evidence type="ECO:0000256" key="3">
    <source>
        <dbReference type="ARBA" id="ARBA00022777"/>
    </source>
</evidence>
<dbReference type="GO" id="GO:0004672">
    <property type="term" value="F:protein kinase activity"/>
    <property type="evidence" value="ECO:0000318"/>
    <property type="project" value="GO_Central"/>
</dbReference>
<dbReference type="OrthoDB" id="5337378at2759"/>
<evidence type="ECO:0000313" key="11">
    <source>
        <dbReference type="EMBL" id="CAK87053.1"/>
    </source>
</evidence>
<sequence length="419" mass="49188">MDLFPSRNLFSNPSSPQTFEPNPCKKLFVNPPFTPEFGNQIKQPIKLQVTDGIGINQKNQLAMKIQQQKSIAFQYNQMGSPSTPKRREKKLEQSTGEKSKQNQLNRMNNKKKVIRNLNKQFEGETGVPKSRYHEEYIQVDVLGSGYFGQVYKCKNRFTNQICAIKCTKIKQNKLNIDLANESQALAYLNAKGACKNLVRYFTSWQEGNMLYLLMEYCDYSVSSRQDYEEFEIKKILKDITNGLIFLHEQQISHLDIKPENILYSRKDGQYKLADLGLSKKIQQRQEDVSVGDFRYIAKELLNQTDKLDLCKTDIFSLGATLYQLMTRKQLPSNGEEWRRIREGIQITDFPENMYSLRLRKLICRMMDPDPFSRVSAKEILEDEYIYVKKENYIKWEKIRGLMLRRQLDECLIKQRQHSI</sequence>
<dbReference type="InterPro" id="IPR050339">
    <property type="entry name" value="CC_SR_Kinase"/>
</dbReference>
<dbReference type="GO" id="GO:0004674">
    <property type="term" value="F:protein serine/threonine kinase activity"/>
    <property type="evidence" value="ECO:0007669"/>
    <property type="project" value="UniProtKB-KW"/>
</dbReference>
<dbReference type="FunFam" id="1.10.510.10:FF:001582">
    <property type="entry name" value="Uncharacterized protein"/>
    <property type="match status" value="1"/>
</dbReference>
<feature type="compositionally biased region" description="Basic and acidic residues" evidence="9">
    <location>
        <begin position="89"/>
        <end position="100"/>
    </location>
</feature>
<organism evidence="11 12">
    <name type="scientific">Paramecium tetraurelia</name>
    <dbReference type="NCBI Taxonomy" id="5888"/>
    <lineage>
        <taxon>Eukaryota</taxon>
        <taxon>Sar</taxon>
        <taxon>Alveolata</taxon>
        <taxon>Ciliophora</taxon>
        <taxon>Intramacronucleata</taxon>
        <taxon>Oligohymenophorea</taxon>
        <taxon>Peniculida</taxon>
        <taxon>Parameciidae</taxon>
        <taxon>Paramecium</taxon>
    </lineage>
</organism>
<feature type="compositionally biased region" description="Polar residues" evidence="9">
    <location>
        <begin position="8"/>
        <end position="20"/>
    </location>
</feature>
<keyword evidence="5" id="KW-0652">Protein synthesis inhibitor</keyword>
<dbReference type="Pfam" id="PF00069">
    <property type="entry name" value="Pkinase"/>
    <property type="match status" value="1"/>
</dbReference>
<dbReference type="GO" id="GO:0005634">
    <property type="term" value="C:nucleus"/>
    <property type="evidence" value="ECO:0000318"/>
    <property type="project" value="GO_Central"/>
</dbReference>
<dbReference type="FunFam" id="3.30.200.20:FF:001156">
    <property type="entry name" value="Uncharacterized protein"/>
    <property type="match status" value="1"/>
</dbReference>
<evidence type="ECO:0000313" key="12">
    <source>
        <dbReference type="Proteomes" id="UP000000600"/>
    </source>
</evidence>
<keyword evidence="8" id="KW-0723">Serine/threonine-protein kinase</keyword>
<keyword evidence="3" id="KW-0418">Kinase</keyword>
<evidence type="ECO:0000259" key="10">
    <source>
        <dbReference type="PROSITE" id="PS50011"/>
    </source>
</evidence>
<dbReference type="InterPro" id="IPR017441">
    <property type="entry name" value="Protein_kinase_ATP_BS"/>
</dbReference>
<dbReference type="RefSeq" id="XP_001454450.1">
    <property type="nucleotide sequence ID" value="XM_001454413.1"/>
</dbReference>
<evidence type="ECO:0000256" key="9">
    <source>
        <dbReference type="SAM" id="MobiDB-lite"/>
    </source>
</evidence>
<feature type="region of interest" description="Disordered" evidence="9">
    <location>
        <begin position="1"/>
        <end position="22"/>
    </location>
</feature>
<dbReference type="PROSITE" id="PS00108">
    <property type="entry name" value="PROTEIN_KINASE_ST"/>
    <property type="match status" value="1"/>
</dbReference>
<protein>
    <recommendedName>
        <fullName evidence="10">Protein kinase domain-containing protein</fullName>
    </recommendedName>
</protein>
<evidence type="ECO:0000256" key="1">
    <source>
        <dbReference type="ARBA" id="ARBA00022679"/>
    </source>
</evidence>
<dbReference type="InterPro" id="IPR000719">
    <property type="entry name" value="Prot_kinase_dom"/>
</dbReference>
<evidence type="ECO:0000256" key="2">
    <source>
        <dbReference type="ARBA" id="ARBA00022741"/>
    </source>
</evidence>
<evidence type="ECO:0000256" key="7">
    <source>
        <dbReference type="PROSITE-ProRule" id="PRU10141"/>
    </source>
</evidence>
<keyword evidence="12" id="KW-1185">Reference proteome</keyword>
<dbReference type="STRING" id="5888.A0DVI6"/>
<dbReference type="Gene3D" id="3.30.200.20">
    <property type="entry name" value="Phosphorylase Kinase, domain 1"/>
    <property type="match status" value="1"/>
</dbReference>
<dbReference type="Proteomes" id="UP000000600">
    <property type="component" value="Unassembled WGS sequence"/>
</dbReference>
<dbReference type="EMBL" id="CT868607">
    <property type="protein sequence ID" value="CAK87053.1"/>
    <property type="molecule type" value="Genomic_DNA"/>
</dbReference>
<dbReference type="HOGENOM" id="CLU_658002_0_0_1"/>
<dbReference type="InParanoid" id="A0DVI6"/>
<dbReference type="KEGG" id="ptm:GSPATT00020706001"/>
<dbReference type="PROSITE" id="PS00107">
    <property type="entry name" value="PROTEIN_KINASE_ATP"/>
    <property type="match status" value="1"/>
</dbReference>